<dbReference type="GO" id="GO:0043190">
    <property type="term" value="C:ATP-binding cassette (ABC) transporter complex"/>
    <property type="evidence" value="ECO:0007669"/>
    <property type="project" value="InterPro"/>
</dbReference>
<dbReference type="EMBL" id="UFTA01000002">
    <property type="protein sequence ID" value="SUU93009.1"/>
    <property type="molecule type" value="Genomic_DNA"/>
</dbReference>
<evidence type="ECO:0000256" key="3">
    <source>
        <dbReference type="ARBA" id="ARBA00022448"/>
    </source>
</evidence>
<keyword evidence="7 9" id="KW-0472">Membrane</keyword>
<feature type="transmembrane region" description="Helical" evidence="9">
    <location>
        <begin position="38"/>
        <end position="57"/>
    </location>
</feature>
<evidence type="ECO:0000313" key="10">
    <source>
        <dbReference type="EMBL" id="SUU93009.1"/>
    </source>
</evidence>
<dbReference type="PANTHER" id="PTHR30477">
    <property type="entry name" value="ABC-TRANSPORTER METAL-BINDING PROTEIN"/>
    <property type="match status" value="1"/>
</dbReference>
<dbReference type="GO" id="GO:0010043">
    <property type="term" value="P:response to zinc ion"/>
    <property type="evidence" value="ECO:0007669"/>
    <property type="project" value="TreeGrafter"/>
</dbReference>
<feature type="transmembrane region" description="Helical" evidence="9">
    <location>
        <begin position="12"/>
        <end position="32"/>
    </location>
</feature>
<feature type="transmembrane region" description="Helical" evidence="9">
    <location>
        <begin position="64"/>
        <end position="81"/>
    </location>
</feature>
<dbReference type="InterPro" id="IPR037294">
    <property type="entry name" value="ABC_BtuC-like"/>
</dbReference>
<keyword evidence="6 9" id="KW-1133">Transmembrane helix</keyword>
<feature type="transmembrane region" description="Helical" evidence="9">
    <location>
        <begin position="227"/>
        <end position="248"/>
    </location>
</feature>
<reference evidence="10 11" key="1">
    <citation type="submission" date="2018-06" db="EMBL/GenBank/DDBJ databases">
        <authorList>
            <consortium name="Pathogen Informatics"/>
            <person name="Doyle S."/>
        </authorList>
    </citation>
    <scope>NUCLEOTIDE SEQUENCE [LARGE SCALE GENOMIC DNA]</scope>
    <source>
        <strain evidence="10 11">NCTC9810</strain>
    </source>
</reference>
<keyword evidence="5 8" id="KW-0812">Transmembrane</keyword>
<evidence type="ECO:0000256" key="9">
    <source>
        <dbReference type="SAM" id="Phobius"/>
    </source>
</evidence>
<dbReference type="PANTHER" id="PTHR30477:SF3">
    <property type="entry name" value="METAL TRANSPORT SYSTEM MEMBRANE PROTEIN CT_069-RELATED"/>
    <property type="match status" value="1"/>
</dbReference>
<dbReference type="AlphaFoldDB" id="A0A380WW31"/>
<evidence type="ECO:0000256" key="5">
    <source>
        <dbReference type="ARBA" id="ARBA00022692"/>
    </source>
</evidence>
<evidence type="ECO:0000256" key="1">
    <source>
        <dbReference type="ARBA" id="ARBA00004651"/>
    </source>
</evidence>
<sequence>MISLIKLYSFQIVVIGTILLAITSALVGTLNVYKNQALIGDALGHSTLPGIVLAFMLTSQRNPLILLLGAMATASLSYYLIEYSNKNSNIEPDANMAIYLSGFFGLGLVLKSFIQGNPSYANASKAGLDKYIFGQAAYLQKNDITLIFIVFIICLGIITFFYRDIKCYLFDSELANLIGVNTKRLDHLILFMTILVIGVGIKAVGVILISSLLIIPIITASKLSNNFLGVLGISALLSAIASITGSAISTLYQGFSTGPTIIIVQGLLALFVILAQKLSKGGHKI</sequence>
<dbReference type="Gene3D" id="1.10.3470.10">
    <property type="entry name" value="ABC transporter involved in vitamin B12 uptake, BtuC"/>
    <property type="match status" value="1"/>
</dbReference>
<dbReference type="Pfam" id="PF00950">
    <property type="entry name" value="ABC-3"/>
    <property type="match status" value="1"/>
</dbReference>
<dbReference type="Proteomes" id="UP000255124">
    <property type="component" value="Unassembled WGS sequence"/>
</dbReference>
<comment type="similarity">
    <text evidence="2 8">Belongs to the ABC-3 integral membrane protein family.</text>
</comment>
<organism evidence="10 11">
    <name type="scientific">Anaerococcus octavius</name>
    <dbReference type="NCBI Taxonomy" id="54007"/>
    <lineage>
        <taxon>Bacteria</taxon>
        <taxon>Bacillati</taxon>
        <taxon>Bacillota</taxon>
        <taxon>Tissierellia</taxon>
        <taxon>Tissierellales</taxon>
        <taxon>Peptoniphilaceae</taxon>
        <taxon>Anaerococcus</taxon>
    </lineage>
</organism>
<feature type="transmembrane region" description="Helical" evidence="9">
    <location>
        <begin position="188"/>
        <end position="215"/>
    </location>
</feature>
<evidence type="ECO:0000256" key="4">
    <source>
        <dbReference type="ARBA" id="ARBA00022475"/>
    </source>
</evidence>
<feature type="transmembrane region" description="Helical" evidence="9">
    <location>
        <begin position="144"/>
        <end position="162"/>
    </location>
</feature>
<comment type="subcellular location">
    <subcellularLocation>
        <location evidence="1 8">Cell membrane</location>
        <topology evidence="1 8">Multi-pass membrane protein</topology>
    </subcellularLocation>
</comment>
<feature type="transmembrane region" description="Helical" evidence="9">
    <location>
        <begin position="254"/>
        <end position="275"/>
    </location>
</feature>
<keyword evidence="3 8" id="KW-0813">Transport</keyword>
<dbReference type="GO" id="GO:0055085">
    <property type="term" value="P:transmembrane transport"/>
    <property type="evidence" value="ECO:0007669"/>
    <property type="project" value="InterPro"/>
</dbReference>
<keyword evidence="4" id="KW-1003">Cell membrane</keyword>
<gene>
    <name evidence="10" type="primary">znuB_2</name>
    <name evidence="10" type="ORF">NCTC9810_01359</name>
</gene>
<protein>
    <submittedName>
        <fullName evidence="10">High-affinity zinc uptake system membrane protein znuB</fullName>
    </submittedName>
</protein>
<name>A0A380WW31_9FIRM</name>
<evidence type="ECO:0000256" key="6">
    <source>
        <dbReference type="ARBA" id="ARBA00022989"/>
    </source>
</evidence>
<accession>A0A380WW31</accession>
<dbReference type="RefSeq" id="WP_245943552.1">
    <property type="nucleotide sequence ID" value="NZ_UFTA01000002.1"/>
</dbReference>
<feature type="transmembrane region" description="Helical" evidence="9">
    <location>
        <begin position="96"/>
        <end position="114"/>
    </location>
</feature>
<dbReference type="InterPro" id="IPR001626">
    <property type="entry name" value="ABC_TroCD"/>
</dbReference>
<evidence type="ECO:0000256" key="7">
    <source>
        <dbReference type="ARBA" id="ARBA00023136"/>
    </source>
</evidence>
<evidence type="ECO:0000256" key="8">
    <source>
        <dbReference type="RuleBase" id="RU003943"/>
    </source>
</evidence>
<evidence type="ECO:0000313" key="11">
    <source>
        <dbReference type="Proteomes" id="UP000255124"/>
    </source>
</evidence>
<evidence type="ECO:0000256" key="2">
    <source>
        <dbReference type="ARBA" id="ARBA00008034"/>
    </source>
</evidence>
<proteinExistence type="inferred from homology"/>
<dbReference type="SUPFAM" id="SSF81345">
    <property type="entry name" value="ABC transporter involved in vitamin B12 uptake, BtuC"/>
    <property type="match status" value="1"/>
</dbReference>